<keyword evidence="2" id="KW-1185">Reference proteome</keyword>
<reference evidence="1" key="1">
    <citation type="submission" date="2022-11" db="EMBL/GenBank/DDBJ databases">
        <title>Centuries of genome instability and evolution in soft-shell clam transmissible cancer (bioRxiv).</title>
        <authorList>
            <person name="Hart S.F.M."/>
            <person name="Yonemitsu M.A."/>
            <person name="Giersch R.M."/>
            <person name="Beal B.F."/>
            <person name="Arriagada G."/>
            <person name="Davis B.W."/>
            <person name="Ostrander E.A."/>
            <person name="Goff S.P."/>
            <person name="Metzger M.J."/>
        </authorList>
    </citation>
    <scope>NUCLEOTIDE SEQUENCE</scope>
    <source>
        <strain evidence="1">MELC-2E11</strain>
        <tissue evidence="1">Siphon/mantle</tissue>
    </source>
</reference>
<accession>A0ABY7F315</accession>
<sequence length="434" mass="49652">MCTNNGKRVPSISARVKQYKMKTVKSQISTEKPQCTNIICDPVALNDHYISDETDTVQTDKSNVDDIRATTVNNDTPSMNTDGMTLDVKVSEIEDEQRINDASATDGRTTCVLYIPVAENRLRMLQTDKNSNNNGQWDDKTPSNIQEQFGTGKTLATMRDVELKVVVRYLKKMSLVVINESCPKAKKVEKLCSHFKLENVNTKQNESQTGMTRKTLRKIDLNIIYAEYIWERQYANLRKKCDIIKPKANQDILLLQNEYFYTGSYRNERNQFEVSCVDSSHLLTRTRRNICKGGIEGMTNKPWKRVAKSKQTNLSIAMTETTLEPMSVPVVVAHFSQTVENQIDVRLWWKTEDDPGVSATERVNMRMPIRSRLLKVHNHSHFPLPGVYFGRWPAQLWEALLANIDTKILLYGLCHGGTYNVRAFSSMMGETLMF</sequence>
<gene>
    <name evidence="1" type="ORF">MAR_005567</name>
</gene>
<dbReference type="Proteomes" id="UP001164746">
    <property type="component" value="Chromosome 9"/>
</dbReference>
<protein>
    <submittedName>
        <fullName evidence="1">Uncharacterized protein</fullName>
    </submittedName>
</protein>
<evidence type="ECO:0000313" key="1">
    <source>
        <dbReference type="EMBL" id="WAR15462.1"/>
    </source>
</evidence>
<proteinExistence type="predicted"/>
<name>A0ABY7F315_MYAAR</name>
<dbReference type="EMBL" id="CP111020">
    <property type="protein sequence ID" value="WAR15462.1"/>
    <property type="molecule type" value="Genomic_DNA"/>
</dbReference>
<evidence type="ECO:0000313" key="2">
    <source>
        <dbReference type="Proteomes" id="UP001164746"/>
    </source>
</evidence>
<organism evidence="1 2">
    <name type="scientific">Mya arenaria</name>
    <name type="common">Soft-shell clam</name>
    <dbReference type="NCBI Taxonomy" id="6604"/>
    <lineage>
        <taxon>Eukaryota</taxon>
        <taxon>Metazoa</taxon>
        <taxon>Spiralia</taxon>
        <taxon>Lophotrochozoa</taxon>
        <taxon>Mollusca</taxon>
        <taxon>Bivalvia</taxon>
        <taxon>Autobranchia</taxon>
        <taxon>Heteroconchia</taxon>
        <taxon>Euheterodonta</taxon>
        <taxon>Imparidentia</taxon>
        <taxon>Neoheterodontei</taxon>
        <taxon>Myida</taxon>
        <taxon>Myoidea</taxon>
        <taxon>Myidae</taxon>
        <taxon>Mya</taxon>
    </lineage>
</organism>